<organism evidence="1">
    <name type="scientific">Dendroctonus ponderosae</name>
    <name type="common">Mountain pine beetle</name>
    <dbReference type="NCBI Taxonomy" id="77166"/>
    <lineage>
        <taxon>Eukaryota</taxon>
        <taxon>Metazoa</taxon>
        <taxon>Ecdysozoa</taxon>
        <taxon>Arthropoda</taxon>
        <taxon>Hexapoda</taxon>
        <taxon>Insecta</taxon>
        <taxon>Pterygota</taxon>
        <taxon>Neoptera</taxon>
        <taxon>Endopterygota</taxon>
        <taxon>Coleoptera</taxon>
        <taxon>Polyphaga</taxon>
        <taxon>Cucujiformia</taxon>
        <taxon>Curculionidae</taxon>
        <taxon>Scolytinae</taxon>
        <taxon>Dendroctonus</taxon>
    </lineage>
</organism>
<gene>
    <name evidence="1" type="ORF">YQE_06944</name>
</gene>
<dbReference type="OrthoDB" id="1046782at2759"/>
<sequence length="108" mass="12166">MYSLASPDDEYKTKVDRIMGENTDLTRDLENWMSKLPQSLKSLPIIYLAIPGTHDSFTANISSASDVSLDAEKILQDLHWVLCVKVVMANWTKTQNLTVNQLLKAGIR</sequence>
<dbReference type="GO" id="GO:0008081">
    <property type="term" value="F:phosphoric diester hydrolase activity"/>
    <property type="evidence" value="ECO:0007669"/>
    <property type="project" value="InterPro"/>
</dbReference>
<protein>
    <submittedName>
        <fullName evidence="1">Uncharacterized protein</fullName>
    </submittedName>
</protein>
<dbReference type="PANTHER" id="PTHR13593:SF113">
    <property type="entry name" value="SI:DKEY-266F7.9"/>
    <property type="match status" value="1"/>
</dbReference>
<dbReference type="InterPro" id="IPR017946">
    <property type="entry name" value="PLC-like_Pdiesterase_TIM-brl"/>
</dbReference>
<dbReference type="EMBL" id="KB740975">
    <property type="protein sequence ID" value="ENN76491.1"/>
    <property type="molecule type" value="Genomic_DNA"/>
</dbReference>
<reference evidence="1" key="1">
    <citation type="journal article" date="2013" name="Genome Biol.">
        <title>Draft genome of the mountain pine beetle, Dendroctonus ponderosae Hopkins, a major forest pest.</title>
        <authorList>
            <person name="Keeling C.I."/>
            <person name="Yuen M.M."/>
            <person name="Liao N.Y."/>
            <person name="Docking T.R."/>
            <person name="Chan S.K."/>
            <person name="Taylor G.A."/>
            <person name="Palmquist D.L."/>
            <person name="Jackman S.D."/>
            <person name="Nguyen A."/>
            <person name="Li M."/>
            <person name="Henderson H."/>
            <person name="Janes J.K."/>
            <person name="Zhao Y."/>
            <person name="Pandoh P."/>
            <person name="Moore R."/>
            <person name="Sperling F.A."/>
            <person name="Huber D.P."/>
            <person name="Birol I."/>
            <person name="Jones S.J."/>
            <person name="Bohlmann J."/>
        </authorList>
    </citation>
    <scope>NUCLEOTIDE SEQUENCE</scope>
</reference>
<proteinExistence type="predicted"/>
<name>N6U766_DENPD</name>
<feature type="non-terminal residue" evidence="1">
    <location>
        <position position="1"/>
    </location>
</feature>
<dbReference type="OMA" id="MANWTKT"/>
<dbReference type="HOGENOM" id="CLU_2199613_0_0_1"/>
<dbReference type="SUPFAM" id="SSF51695">
    <property type="entry name" value="PLC-like phosphodiesterases"/>
    <property type="match status" value="1"/>
</dbReference>
<dbReference type="InterPro" id="IPR051057">
    <property type="entry name" value="PI-PLC_domain"/>
</dbReference>
<dbReference type="AlphaFoldDB" id="N6U766"/>
<dbReference type="GO" id="GO:0006629">
    <property type="term" value="P:lipid metabolic process"/>
    <property type="evidence" value="ECO:0007669"/>
    <property type="project" value="InterPro"/>
</dbReference>
<dbReference type="Gene3D" id="3.20.20.190">
    <property type="entry name" value="Phosphatidylinositol (PI) phosphodiesterase"/>
    <property type="match status" value="1"/>
</dbReference>
<evidence type="ECO:0000313" key="1">
    <source>
        <dbReference type="EMBL" id="ENN76491.1"/>
    </source>
</evidence>
<accession>N6U766</accession>
<dbReference type="PANTHER" id="PTHR13593">
    <property type="match status" value="1"/>
</dbReference>